<name>A0A4Y1RTS4_PRUDU</name>
<accession>A0A4Y1RTS4</accession>
<evidence type="ECO:0000313" key="2">
    <source>
        <dbReference type="EMBL" id="BBH07335.1"/>
    </source>
</evidence>
<organism evidence="2">
    <name type="scientific">Prunus dulcis</name>
    <name type="common">Almond</name>
    <name type="synonym">Amygdalus dulcis</name>
    <dbReference type="NCBI Taxonomy" id="3755"/>
    <lineage>
        <taxon>Eukaryota</taxon>
        <taxon>Viridiplantae</taxon>
        <taxon>Streptophyta</taxon>
        <taxon>Embryophyta</taxon>
        <taxon>Tracheophyta</taxon>
        <taxon>Spermatophyta</taxon>
        <taxon>Magnoliopsida</taxon>
        <taxon>eudicotyledons</taxon>
        <taxon>Gunneridae</taxon>
        <taxon>Pentapetalae</taxon>
        <taxon>rosids</taxon>
        <taxon>fabids</taxon>
        <taxon>Rosales</taxon>
        <taxon>Rosaceae</taxon>
        <taxon>Amygdaloideae</taxon>
        <taxon>Amygdaleae</taxon>
        <taxon>Prunus</taxon>
    </lineage>
</organism>
<reference evidence="2" key="1">
    <citation type="journal article" date="2019" name="Science">
        <title>Mutation of a bHLH transcription factor allowed almond domestication.</title>
        <authorList>
            <person name="Sanchez-Perez R."/>
            <person name="Pavan S."/>
            <person name="Mazzeo R."/>
            <person name="Moldovan C."/>
            <person name="Aiese Cigliano R."/>
            <person name="Del Cueto J."/>
            <person name="Ricciardi F."/>
            <person name="Lotti C."/>
            <person name="Ricciardi L."/>
            <person name="Dicenta F."/>
            <person name="Lopez-Marques R.L."/>
            <person name="Lindberg Moller B."/>
        </authorList>
    </citation>
    <scope>NUCLEOTIDE SEQUENCE</scope>
</reference>
<dbReference type="InterPro" id="IPR057523">
    <property type="entry name" value="HTH_74"/>
</dbReference>
<dbReference type="Pfam" id="PF25370">
    <property type="entry name" value="HTH_74"/>
    <property type="match status" value="1"/>
</dbReference>
<evidence type="ECO:0000259" key="1">
    <source>
        <dbReference type="Pfam" id="PF25370"/>
    </source>
</evidence>
<sequence length="164" mass="18323">MRGCAEKSLQDSNKLEDRLWIVGDGVVSICDYHGVFLRVHQLLCGFKRAKAKAEADTRHGQPGIIVVPGGARKRKRLSFSAHMRRKAEEILKLLSGGCCFSEVKIRQTIGDTPDTSKALRITKPFALRGKNVLTWRDVNGLLKLEKVKRSGIGGRYNPYIYTIA</sequence>
<gene>
    <name evidence="2" type="ORF">Prudu_019244</name>
</gene>
<dbReference type="AlphaFoldDB" id="A0A4Y1RTS4"/>
<dbReference type="PANTHER" id="PTHR34799:SF2">
    <property type="entry name" value="OS07G0656300 PROTEIN"/>
    <property type="match status" value="1"/>
</dbReference>
<dbReference type="PANTHER" id="PTHR34799">
    <property type="entry name" value="OS07G0656300 PROTEIN"/>
    <property type="match status" value="1"/>
</dbReference>
<dbReference type="EMBL" id="AP019303">
    <property type="protein sequence ID" value="BBH07335.1"/>
    <property type="molecule type" value="Genomic_DNA"/>
</dbReference>
<feature type="domain" description="HTH three-helical bundle" evidence="1">
    <location>
        <begin position="80"/>
        <end position="121"/>
    </location>
</feature>
<proteinExistence type="predicted"/>
<protein>
    <recommendedName>
        <fullName evidence="1">HTH three-helical bundle domain-containing protein</fullName>
    </recommendedName>
</protein>